<keyword evidence="1" id="KW-0732">Signal</keyword>
<evidence type="ECO:0000313" key="3">
    <source>
        <dbReference type="Proteomes" id="UP001458880"/>
    </source>
</evidence>
<gene>
    <name evidence="2" type="ORF">QE152_g3446</name>
</gene>
<keyword evidence="3" id="KW-1185">Reference proteome</keyword>
<evidence type="ECO:0000256" key="1">
    <source>
        <dbReference type="SAM" id="SignalP"/>
    </source>
</evidence>
<protein>
    <submittedName>
        <fullName evidence="2">Uncharacterized protein</fullName>
    </submittedName>
</protein>
<name>A0AAW1N229_POPJA</name>
<proteinExistence type="predicted"/>
<dbReference type="EMBL" id="JASPKY010000014">
    <property type="protein sequence ID" value="KAK9753330.1"/>
    <property type="molecule type" value="Genomic_DNA"/>
</dbReference>
<dbReference type="Proteomes" id="UP001458880">
    <property type="component" value="Unassembled WGS sequence"/>
</dbReference>
<dbReference type="AlphaFoldDB" id="A0AAW1N229"/>
<feature type="chain" id="PRO_5043329398" evidence="1">
    <location>
        <begin position="20"/>
        <end position="104"/>
    </location>
</feature>
<sequence>MHALTIAVFLVLAVANVYSSVIPLASGAVAAGPLGGAGPTVVAGPSGTVTSSGVAAGRLGLGLGWGGLGGWGGWGGAVVAPAVSRTVIAGPAVWGGGLGAHGWW</sequence>
<accession>A0AAW1N229</accession>
<organism evidence="2 3">
    <name type="scientific">Popillia japonica</name>
    <name type="common">Japanese beetle</name>
    <dbReference type="NCBI Taxonomy" id="7064"/>
    <lineage>
        <taxon>Eukaryota</taxon>
        <taxon>Metazoa</taxon>
        <taxon>Ecdysozoa</taxon>
        <taxon>Arthropoda</taxon>
        <taxon>Hexapoda</taxon>
        <taxon>Insecta</taxon>
        <taxon>Pterygota</taxon>
        <taxon>Neoptera</taxon>
        <taxon>Endopterygota</taxon>
        <taxon>Coleoptera</taxon>
        <taxon>Polyphaga</taxon>
        <taxon>Scarabaeiformia</taxon>
        <taxon>Scarabaeidae</taxon>
        <taxon>Rutelinae</taxon>
        <taxon>Popillia</taxon>
    </lineage>
</organism>
<evidence type="ECO:0000313" key="2">
    <source>
        <dbReference type="EMBL" id="KAK9753330.1"/>
    </source>
</evidence>
<reference evidence="2 3" key="1">
    <citation type="journal article" date="2024" name="BMC Genomics">
        <title>De novo assembly and annotation of Popillia japonica's genome with initial clues to its potential as an invasive pest.</title>
        <authorList>
            <person name="Cucini C."/>
            <person name="Boschi S."/>
            <person name="Funari R."/>
            <person name="Cardaioli E."/>
            <person name="Iannotti N."/>
            <person name="Marturano G."/>
            <person name="Paoli F."/>
            <person name="Bruttini M."/>
            <person name="Carapelli A."/>
            <person name="Frati F."/>
            <person name="Nardi F."/>
        </authorList>
    </citation>
    <scope>NUCLEOTIDE SEQUENCE [LARGE SCALE GENOMIC DNA]</scope>
    <source>
        <strain evidence="2">DMR45628</strain>
    </source>
</reference>
<feature type="signal peptide" evidence="1">
    <location>
        <begin position="1"/>
        <end position="19"/>
    </location>
</feature>
<comment type="caution">
    <text evidence="2">The sequence shown here is derived from an EMBL/GenBank/DDBJ whole genome shotgun (WGS) entry which is preliminary data.</text>
</comment>